<reference evidence="2" key="1">
    <citation type="submission" date="2018-05" db="EMBL/GenBank/DDBJ databases">
        <authorList>
            <person name="Lanie J.A."/>
            <person name="Ng W.-L."/>
            <person name="Kazmierczak K.M."/>
            <person name="Andrzejewski T.M."/>
            <person name="Davidsen T.M."/>
            <person name="Wayne K.J."/>
            <person name="Tettelin H."/>
            <person name="Glass J.I."/>
            <person name="Rusch D."/>
            <person name="Podicherti R."/>
            <person name="Tsui H.-C.T."/>
            <person name="Winkler M.E."/>
        </authorList>
    </citation>
    <scope>NUCLEOTIDE SEQUENCE</scope>
</reference>
<dbReference type="EMBL" id="UINC01229632">
    <property type="protein sequence ID" value="SVE61421.1"/>
    <property type="molecule type" value="Genomic_DNA"/>
</dbReference>
<accession>A0A383EXE2</accession>
<dbReference type="PANTHER" id="PTHR35803">
    <property type="entry name" value="GLUCAN 1,4-ALPHA-GLUCOSIDASE SUSB-RELATED"/>
    <property type="match status" value="1"/>
</dbReference>
<dbReference type="GO" id="GO:0030246">
    <property type="term" value="F:carbohydrate binding"/>
    <property type="evidence" value="ECO:0007669"/>
    <property type="project" value="InterPro"/>
</dbReference>
<proteinExistence type="predicted"/>
<dbReference type="InterPro" id="IPR029486">
    <property type="entry name" value="GH97_N"/>
</dbReference>
<gene>
    <name evidence="2" type="ORF">METZ01_LOCUS514275</name>
</gene>
<evidence type="ECO:0000259" key="1">
    <source>
        <dbReference type="Pfam" id="PF14508"/>
    </source>
</evidence>
<dbReference type="Pfam" id="PF14508">
    <property type="entry name" value="GH97_N"/>
    <property type="match status" value="1"/>
</dbReference>
<dbReference type="Gene3D" id="2.70.98.10">
    <property type="match status" value="1"/>
</dbReference>
<organism evidence="2">
    <name type="scientific">marine metagenome</name>
    <dbReference type="NCBI Taxonomy" id="408172"/>
    <lineage>
        <taxon>unclassified sequences</taxon>
        <taxon>metagenomes</taxon>
        <taxon>ecological metagenomes</taxon>
    </lineage>
</organism>
<protein>
    <recommendedName>
        <fullName evidence="1">Glycosyl-hydrolase 97 N-terminal domain-containing protein</fullName>
    </recommendedName>
</protein>
<dbReference type="InterPro" id="IPR014718">
    <property type="entry name" value="GH-type_carb-bd"/>
</dbReference>
<name>A0A383EXE2_9ZZZZ</name>
<dbReference type="InterPro" id="IPR052720">
    <property type="entry name" value="Glycosyl_hydrolase_97"/>
</dbReference>
<feature type="non-terminal residue" evidence="2">
    <location>
        <position position="148"/>
    </location>
</feature>
<evidence type="ECO:0000313" key="2">
    <source>
        <dbReference type="EMBL" id="SVE61421.1"/>
    </source>
</evidence>
<dbReference type="AlphaFoldDB" id="A0A383EXE2"/>
<sequence length="148" mass="16610">MKLFFYRPVALLTLVVVLLPLPVQAESITLDSPGEQFSINFSTGDADRPTYSVRWKSREIIAPSGLGFMLEGETDWSSGFGSVTAISRTESDSTWKPVWGERALIPDRYRSVTVLYRRQNPPAEMKIEARAYDEGVAFRYIIESGPAD</sequence>
<feature type="domain" description="Glycosyl-hydrolase 97 N-terminal" evidence="1">
    <location>
        <begin position="30"/>
        <end position="142"/>
    </location>
</feature>